<dbReference type="SUPFAM" id="SSF54637">
    <property type="entry name" value="Thioesterase/thiol ester dehydrase-isomerase"/>
    <property type="match status" value="2"/>
</dbReference>
<sequence>MVESITDEGIDRLRARIGIARSHSAPPHYLSPNEDAFRHVAMACGDDNPLWCDPKYGTTTRWGGPIASPQLVGGDTLIGEDEVTRIPDDQKELMKGDPLGGVHAFYSGSFREWWNPLRPGARVLRRNALIGVHDKIGDFAGRAVHEWFGEVFAVAGGPVLSGQYRLMIRAEREKAIERKANDAIEIAPYTDDEIASISEQIGEERSRRRGATPRFWEDVEVGDEIGPLVKGPLRVTDMVVWHTGMGMGLYGVAALRLADDQRKRMPRFFKPDALNIPDVQQRVHWDAEWARNAGNPTSYDYGRMRETWLIHLCTDWMGDDAWLWKLDCQFRKFNYVGDTHWMRGMVSKKYLTDGNRPAVDLEIWGENQRGERTTPGHATILLPSREYGDVRLPEAPGGASNCQELLEALAARFAEDNE</sequence>
<accession>A0A6J6Y7H3</accession>
<evidence type="ECO:0000313" key="1">
    <source>
        <dbReference type="EMBL" id="CAB4803408.1"/>
    </source>
</evidence>
<proteinExistence type="predicted"/>
<name>A0A6J6Y7H3_9ZZZZ</name>
<dbReference type="EMBL" id="CAFAAD010000159">
    <property type="protein sequence ID" value="CAB4803408.1"/>
    <property type="molecule type" value="Genomic_DNA"/>
</dbReference>
<gene>
    <name evidence="1" type="ORF">UFOPK2969_01592</name>
</gene>
<protein>
    <submittedName>
        <fullName evidence="1">Unannotated protein</fullName>
    </submittedName>
</protein>
<dbReference type="InterPro" id="IPR029069">
    <property type="entry name" value="HotDog_dom_sf"/>
</dbReference>
<organism evidence="1">
    <name type="scientific">freshwater metagenome</name>
    <dbReference type="NCBI Taxonomy" id="449393"/>
    <lineage>
        <taxon>unclassified sequences</taxon>
        <taxon>metagenomes</taxon>
        <taxon>ecological metagenomes</taxon>
    </lineage>
</organism>
<dbReference type="Gene3D" id="3.10.129.10">
    <property type="entry name" value="Hotdog Thioesterase"/>
    <property type="match status" value="2"/>
</dbReference>
<dbReference type="AlphaFoldDB" id="A0A6J6Y7H3"/>
<reference evidence="1" key="1">
    <citation type="submission" date="2020-05" db="EMBL/GenBank/DDBJ databases">
        <authorList>
            <person name="Chiriac C."/>
            <person name="Salcher M."/>
            <person name="Ghai R."/>
            <person name="Kavagutti S V."/>
        </authorList>
    </citation>
    <scope>NUCLEOTIDE SEQUENCE</scope>
</reference>